<evidence type="ECO:0000313" key="5">
    <source>
        <dbReference type="Proteomes" id="UP001208017"/>
    </source>
</evidence>
<keyword evidence="1" id="KW-0285">Flavoprotein</keyword>
<gene>
    <name evidence="4" type="ORF">OS242_08560</name>
</gene>
<dbReference type="InterPro" id="IPR029039">
    <property type="entry name" value="Flavoprotein-like_sf"/>
</dbReference>
<dbReference type="InterPro" id="IPR005025">
    <property type="entry name" value="FMN_Rdtase-like_dom"/>
</dbReference>
<evidence type="ECO:0000256" key="2">
    <source>
        <dbReference type="ARBA" id="ARBA00022643"/>
    </source>
</evidence>
<evidence type="ECO:0000259" key="3">
    <source>
        <dbReference type="Pfam" id="PF03358"/>
    </source>
</evidence>
<feature type="domain" description="NADPH-dependent FMN reductase-like" evidence="3">
    <location>
        <begin position="1"/>
        <end position="145"/>
    </location>
</feature>
<dbReference type="PANTHER" id="PTHR43278">
    <property type="entry name" value="NAD(P)H-DEPENDENT FMN-CONTAINING OXIDOREDUCTASE YWQN-RELATED"/>
    <property type="match status" value="1"/>
</dbReference>
<protein>
    <submittedName>
        <fullName evidence="4">Flavodoxin family protein</fullName>
    </submittedName>
</protein>
<organism evidence="4 5">
    <name type="scientific">Tumebacillus lacus</name>
    <dbReference type="NCBI Taxonomy" id="2995335"/>
    <lineage>
        <taxon>Bacteria</taxon>
        <taxon>Bacillati</taxon>
        <taxon>Bacillota</taxon>
        <taxon>Bacilli</taxon>
        <taxon>Bacillales</taxon>
        <taxon>Alicyclobacillaceae</taxon>
        <taxon>Tumebacillus</taxon>
    </lineage>
</organism>
<comment type="caution">
    <text evidence="4">The sequence shown here is derived from an EMBL/GenBank/DDBJ whole genome shotgun (WGS) entry which is preliminary data.</text>
</comment>
<dbReference type="SUPFAM" id="SSF52218">
    <property type="entry name" value="Flavoproteins"/>
    <property type="match status" value="1"/>
</dbReference>
<keyword evidence="2" id="KW-0288">FMN</keyword>
<proteinExistence type="predicted"/>
<accession>A0ABT3WZD8</accession>
<dbReference type="Proteomes" id="UP001208017">
    <property type="component" value="Unassembled WGS sequence"/>
</dbReference>
<reference evidence="4 5" key="1">
    <citation type="submission" date="2022-11" db="EMBL/GenBank/DDBJ databases">
        <title>Study of microbial diversity in lake waters.</title>
        <authorList>
            <person name="Zhang J."/>
        </authorList>
    </citation>
    <scope>NUCLEOTIDE SEQUENCE [LARGE SCALE GENOMIC DNA]</scope>
    <source>
        <strain evidence="4 5">DT12</strain>
    </source>
</reference>
<sequence length="179" mass="20368">MSILVIYGSSRKDGNSDTLARTALKGVPHTEVHLMEKNILPIEDKRHDPAGFRPLGDDYDEVIQAVREHDTLVFVTPLYWYGMSGLMKNFVDRWSQSLRSPHFDFKAEMAQKQAYVVITGGDNPRLKALPLVQQFQYIFGFMGMTFAGYLIGQANAPGDIEHDARALFEAGEWNKMWQK</sequence>
<keyword evidence="5" id="KW-1185">Reference proteome</keyword>
<dbReference type="RefSeq" id="WP_267151261.1">
    <property type="nucleotide sequence ID" value="NZ_JAPMLT010000003.1"/>
</dbReference>
<evidence type="ECO:0000256" key="1">
    <source>
        <dbReference type="ARBA" id="ARBA00022630"/>
    </source>
</evidence>
<dbReference type="InterPro" id="IPR051796">
    <property type="entry name" value="ISF_SsuE-like"/>
</dbReference>
<evidence type="ECO:0000313" key="4">
    <source>
        <dbReference type="EMBL" id="MCX7570015.1"/>
    </source>
</evidence>
<dbReference type="Gene3D" id="3.40.50.360">
    <property type="match status" value="1"/>
</dbReference>
<name>A0ABT3WZD8_9BACL</name>
<dbReference type="PANTHER" id="PTHR43278:SF4">
    <property type="entry name" value="NAD(P)H-DEPENDENT FMN-CONTAINING OXIDOREDUCTASE YWQN-RELATED"/>
    <property type="match status" value="1"/>
</dbReference>
<dbReference type="EMBL" id="JAPMLT010000003">
    <property type="protein sequence ID" value="MCX7570015.1"/>
    <property type="molecule type" value="Genomic_DNA"/>
</dbReference>
<dbReference type="Pfam" id="PF03358">
    <property type="entry name" value="FMN_red"/>
    <property type="match status" value="1"/>
</dbReference>